<keyword evidence="3" id="KW-1185">Reference proteome</keyword>
<dbReference type="PROSITE" id="PS51832">
    <property type="entry name" value="HD_GYP"/>
    <property type="match status" value="1"/>
</dbReference>
<dbReference type="InterPro" id="IPR003607">
    <property type="entry name" value="HD/PDEase_dom"/>
</dbReference>
<dbReference type="CDD" id="cd00077">
    <property type="entry name" value="HDc"/>
    <property type="match status" value="1"/>
</dbReference>
<name>A0A4U0PY40_9NEIS</name>
<dbReference type="Proteomes" id="UP000310016">
    <property type="component" value="Unassembled WGS sequence"/>
</dbReference>
<sequence>MQSPQAPENSHDPAIVTAGRLVRDIRTGLAVALVMAHDAGAGDFVPRLSALVEQVQNACDRSPDVAIAMILLCQEEPYAVRHAVDVALVVELALRRVGHGASTRRSVVAAALTMNLGMTELQDQLAQQDFPPTPDQRQQIQMHPQHGRDLLRALGVADTLWLDCVLQHHEIPDGSGYPNRLRGEQIMFEARLIGLADRYCALLTQSAWRNALRPDSALQQTLAAGDIDSKLGRLLTQTLGVYPPGAVVQLLRGEIAVVKRPGLIESAPLVMSLFDAHGRILVHRAERDTRHEENTVTGVLDSQKVARYFHLTEVWAEEASGAQLRH</sequence>
<dbReference type="InterPro" id="IPR037522">
    <property type="entry name" value="HD_GYP_dom"/>
</dbReference>
<proteinExistence type="predicted"/>
<dbReference type="SUPFAM" id="SSF109604">
    <property type="entry name" value="HD-domain/PDEase-like"/>
    <property type="match status" value="1"/>
</dbReference>
<evidence type="ECO:0000259" key="1">
    <source>
        <dbReference type="PROSITE" id="PS51832"/>
    </source>
</evidence>
<accession>A0A4U0PY40</accession>
<dbReference type="Gene3D" id="1.10.3210.10">
    <property type="entry name" value="Hypothetical protein af1432"/>
    <property type="match status" value="1"/>
</dbReference>
<dbReference type="EMBL" id="SUMF01000011">
    <property type="protein sequence ID" value="TJZ73170.1"/>
    <property type="molecule type" value="Genomic_DNA"/>
</dbReference>
<dbReference type="PANTHER" id="PTHR43155">
    <property type="entry name" value="CYCLIC DI-GMP PHOSPHODIESTERASE PA4108-RELATED"/>
    <property type="match status" value="1"/>
</dbReference>
<dbReference type="OrthoDB" id="9774747at2"/>
<evidence type="ECO:0000313" key="3">
    <source>
        <dbReference type="Proteomes" id="UP000310016"/>
    </source>
</evidence>
<dbReference type="GO" id="GO:0008081">
    <property type="term" value="F:phosphoric diester hydrolase activity"/>
    <property type="evidence" value="ECO:0007669"/>
    <property type="project" value="UniProtKB-ARBA"/>
</dbReference>
<comment type="caution">
    <text evidence="2">The sequence shown here is derived from an EMBL/GenBank/DDBJ whole genome shotgun (WGS) entry which is preliminary data.</text>
</comment>
<evidence type="ECO:0000313" key="2">
    <source>
        <dbReference type="EMBL" id="TJZ73170.1"/>
    </source>
</evidence>
<reference evidence="2 3" key="1">
    <citation type="submission" date="2019-04" db="EMBL/GenBank/DDBJ databases">
        <title>Chitiniphilus eburnea sp. nov., a novel chitinolytic bacterium isolated from aquaculture sludge.</title>
        <authorList>
            <person name="Sheng M."/>
        </authorList>
    </citation>
    <scope>NUCLEOTIDE SEQUENCE [LARGE SCALE GENOMIC DNA]</scope>
    <source>
        <strain evidence="2 3">HX-2-15</strain>
    </source>
</reference>
<gene>
    <name evidence="2" type="ORF">FAZ21_11160</name>
</gene>
<dbReference type="PANTHER" id="PTHR43155:SF2">
    <property type="entry name" value="CYCLIC DI-GMP PHOSPHODIESTERASE PA4108"/>
    <property type="match status" value="1"/>
</dbReference>
<dbReference type="AlphaFoldDB" id="A0A4U0PY40"/>
<dbReference type="Pfam" id="PF13487">
    <property type="entry name" value="HD_5"/>
    <property type="match status" value="1"/>
</dbReference>
<protein>
    <submittedName>
        <fullName evidence="2">HD domain-containing protein</fullName>
    </submittedName>
</protein>
<organism evidence="2 3">
    <name type="scientific">Chitiniphilus eburneus</name>
    <dbReference type="NCBI Taxonomy" id="2571148"/>
    <lineage>
        <taxon>Bacteria</taxon>
        <taxon>Pseudomonadati</taxon>
        <taxon>Pseudomonadota</taxon>
        <taxon>Betaproteobacteria</taxon>
        <taxon>Neisseriales</taxon>
        <taxon>Chitinibacteraceae</taxon>
        <taxon>Chitiniphilus</taxon>
    </lineage>
</organism>
<dbReference type="RefSeq" id="WP_136773528.1">
    <property type="nucleotide sequence ID" value="NZ_CP156074.1"/>
</dbReference>
<feature type="domain" description="HD-GYP" evidence="1">
    <location>
        <begin position="57"/>
        <end position="253"/>
    </location>
</feature>